<gene>
    <name evidence="2" type="ORF">SCLCIDRAFT_1213331</name>
</gene>
<dbReference type="EMBL" id="KN822028">
    <property type="protein sequence ID" value="KIM64505.1"/>
    <property type="molecule type" value="Genomic_DNA"/>
</dbReference>
<evidence type="ECO:0000313" key="3">
    <source>
        <dbReference type="Proteomes" id="UP000053989"/>
    </source>
</evidence>
<dbReference type="InParanoid" id="A0A0C3DV77"/>
<dbReference type="HOGENOM" id="CLU_023805_6_2_1"/>
<evidence type="ECO:0000259" key="1">
    <source>
        <dbReference type="Pfam" id="PF01926"/>
    </source>
</evidence>
<dbReference type="InterPro" id="IPR027417">
    <property type="entry name" value="P-loop_NTPase"/>
</dbReference>
<dbReference type="CDD" id="cd00882">
    <property type="entry name" value="Ras_like_GTPase"/>
    <property type="match status" value="1"/>
</dbReference>
<feature type="domain" description="G" evidence="1">
    <location>
        <begin position="118"/>
        <end position="257"/>
    </location>
</feature>
<dbReference type="Gene3D" id="3.40.50.300">
    <property type="entry name" value="P-loop containing nucleotide triphosphate hydrolases"/>
    <property type="match status" value="1"/>
</dbReference>
<dbReference type="GO" id="GO:0005525">
    <property type="term" value="F:GTP binding"/>
    <property type="evidence" value="ECO:0007669"/>
    <property type="project" value="InterPro"/>
</dbReference>
<proteinExistence type="predicted"/>
<dbReference type="InterPro" id="IPR006073">
    <property type="entry name" value="GTP-bd"/>
</dbReference>
<dbReference type="OrthoDB" id="59699at2759"/>
<organism evidence="2 3">
    <name type="scientific">Scleroderma citrinum Foug A</name>
    <dbReference type="NCBI Taxonomy" id="1036808"/>
    <lineage>
        <taxon>Eukaryota</taxon>
        <taxon>Fungi</taxon>
        <taxon>Dikarya</taxon>
        <taxon>Basidiomycota</taxon>
        <taxon>Agaricomycotina</taxon>
        <taxon>Agaricomycetes</taxon>
        <taxon>Agaricomycetidae</taxon>
        <taxon>Boletales</taxon>
        <taxon>Sclerodermatineae</taxon>
        <taxon>Sclerodermataceae</taxon>
        <taxon>Scleroderma</taxon>
    </lineage>
</organism>
<name>A0A0C3DV77_9AGAM</name>
<dbReference type="SUPFAM" id="SSF52540">
    <property type="entry name" value="P-loop containing nucleoside triphosphate hydrolases"/>
    <property type="match status" value="1"/>
</dbReference>
<dbReference type="AlphaFoldDB" id="A0A0C3DV77"/>
<accession>A0A0C3DV77</accession>
<protein>
    <recommendedName>
        <fullName evidence="1">G domain-containing protein</fullName>
    </recommendedName>
</protein>
<evidence type="ECO:0000313" key="2">
    <source>
        <dbReference type="EMBL" id="KIM64505.1"/>
    </source>
</evidence>
<sequence length="504" mass="56636">MLCFRIGAPGFQASRSILGTRRVVWVEVLVTVARPLFQPYSAPPSVSLLHQTLSVNIRFSSVIVGPISLCMATQFATKLLSSLPLRNKPSDKVDLDVADFRMDPVKVKEHFDRIGCFRVLVMGRSNAGKTTILQRVCNTMELPEVFNARGEKIDPTVVQGSVERGRHNIEDELVFQSNRGFIFHDSRGFQAGSESEMEAVRNFVADRAATIQLEKRIHAIWFCIPMTDYERAIMAAEEKFFNECNTGTVPVIVVLTKTDSLVSPAIGRLIDEGLTMKEAKLKAGGLAKEMLKYHQTRITKELDRFNYPPKGCLSLANMNQDSADCSPLLWSTTSALNGIELQKLLISTQQTNLILNIECVVEKELMPLLCKKINYDKKGLEDEIFWWMPCLQKPFTINDDVNLPWMSDGSMVSPIHKLIAHGIGCILILEYSYFYLQSDEQDPIHVFASAVKQYQSSGTQAAVCKALKKVIQVHGNNKDKLQQAVIDIILDSRMSKKFLRPMSK</sequence>
<dbReference type="Proteomes" id="UP000053989">
    <property type="component" value="Unassembled WGS sequence"/>
</dbReference>
<dbReference type="Pfam" id="PF01926">
    <property type="entry name" value="MMR_HSR1"/>
    <property type="match status" value="1"/>
</dbReference>
<reference evidence="3" key="2">
    <citation type="submission" date="2015-01" db="EMBL/GenBank/DDBJ databases">
        <title>Evolutionary Origins and Diversification of the Mycorrhizal Mutualists.</title>
        <authorList>
            <consortium name="DOE Joint Genome Institute"/>
            <consortium name="Mycorrhizal Genomics Consortium"/>
            <person name="Kohler A."/>
            <person name="Kuo A."/>
            <person name="Nagy L.G."/>
            <person name="Floudas D."/>
            <person name="Copeland A."/>
            <person name="Barry K.W."/>
            <person name="Cichocki N."/>
            <person name="Veneault-Fourrey C."/>
            <person name="LaButti K."/>
            <person name="Lindquist E.A."/>
            <person name="Lipzen A."/>
            <person name="Lundell T."/>
            <person name="Morin E."/>
            <person name="Murat C."/>
            <person name="Riley R."/>
            <person name="Ohm R."/>
            <person name="Sun H."/>
            <person name="Tunlid A."/>
            <person name="Henrissat B."/>
            <person name="Grigoriev I.V."/>
            <person name="Hibbett D.S."/>
            <person name="Martin F."/>
        </authorList>
    </citation>
    <scope>NUCLEOTIDE SEQUENCE [LARGE SCALE GENOMIC DNA]</scope>
    <source>
        <strain evidence="3">Foug A</strain>
    </source>
</reference>
<reference evidence="2 3" key="1">
    <citation type="submission" date="2014-04" db="EMBL/GenBank/DDBJ databases">
        <authorList>
            <consortium name="DOE Joint Genome Institute"/>
            <person name="Kuo A."/>
            <person name="Kohler A."/>
            <person name="Nagy L.G."/>
            <person name="Floudas D."/>
            <person name="Copeland A."/>
            <person name="Barry K.W."/>
            <person name="Cichocki N."/>
            <person name="Veneault-Fourrey C."/>
            <person name="LaButti K."/>
            <person name="Lindquist E.A."/>
            <person name="Lipzen A."/>
            <person name="Lundell T."/>
            <person name="Morin E."/>
            <person name="Murat C."/>
            <person name="Sun H."/>
            <person name="Tunlid A."/>
            <person name="Henrissat B."/>
            <person name="Grigoriev I.V."/>
            <person name="Hibbett D.S."/>
            <person name="Martin F."/>
            <person name="Nordberg H.P."/>
            <person name="Cantor M.N."/>
            <person name="Hua S.X."/>
        </authorList>
    </citation>
    <scope>NUCLEOTIDE SEQUENCE [LARGE SCALE GENOMIC DNA]</scope>
    <source>
        <strain evidence="2 3">Foug A</strain>
    </source>
</reference>
<keyword evidence="3" id="KW-1185">Reference proteome</keyword>